<dbReference type="PANTHER" id="PTHR12326:SF3">
    <property type="entry name" value="DIFFERENTIALLY EXPRESSED IN FDCP 8 HOMOLOG"/>
    <property type="match status" value="1"/>
</dbReference>
<accession>A0A9Q0K2P4</accession>
<organism evidence="7 8">
    <name type="scientific">Protea cynaroides</name>
    <dbReference type="NCBI Taxonomy" id="273540"/>
    <lineage>
        <taxon>Eukaryota</taxon>
        <taxon>Viridiplantae</taxon>
        <taxon>Streptophyta</taxon>
        <taxon>Embryophyta</taxon>
        <taxon>Tracheophyta</taxon>
        <taxon>Spermatophyta</taxon>
        <taxon>Magnoliopsida</taxon>
        <taxon>Proteales</taxon>
        <taxon>Proteaceae</taxon>
        <taxon>Protea</taxon>
    </lineage>
</organism>
<dbReference type="GO" id="GO:0008270">
    <property type="term" value="F:zinc ion binding"/>
    <property type="evidence" value="ECO:0007669"/>
    <property type="project" value="UniProtKB-KW"/>
</dbReference>
<feature type="compositionally biased region" description="Acidic residues" evidence="5">
    <location>
        <begin position="307"/>
        <end position="320"/>
    </location>
</feature>
<keyword evidence="3" id="KW-0863">Zinc-finger</keyword>
<dbReference type="EMBL" id="JAMYWD010000009">
    <property type="protein sequence ID" value="KAJ4960916.1"/>
    <property type="molecule type" value="Genomic_DNA"/>
</dbReference>
<feature type="compositionally biased region" description="Polar residues" evidence="5">
    <location>
        <begin position="596"/>
        <end position="607"/>
    </location>
</feature>
<dbReference type="GO" id="GO:0005768">
    <property type="term" value="C:endosome"/>
    <property type="evidence" value="ECO:0007669"/>
    <property type="project" value="UniProtKB-ARBA"/>
</dbReference>
<evidence type="ECO:0000256" key="3">
    <source>
        <dbReference type="ARBA" id="ARBA00022771"/>
    </source>
</evidence>
<feature type="region of interest" description="Disordered" evidence="5">
    <location>
        <begin position="933"/>
        <end position="953"/>
    </location>
</feature>
<dbReference type="GO" id="GO:0035091">
    <property type="term" value="F:phosphatidylinositol binding"/>
    <property type="evidence" value="ECO:0007669"/>
    <property type="project" value="InterPro"/>
</dbReference>
<feature type="region of interest" description="Disordered" evidence="5">
    <location>
        <begin position="109"/>
        <end position="130"/>
    </location>
</feature>
<dbReference type="Proteomes" id="UP001141806">
    <property type="component" value="Unassembled WGS sequence"/>
</dbReference>
<feature type="region of interest" description="Disordered" evidence="5">
    <location>
        <begin position="301"/>
        <end position="320"/>
    </location>
</feature>
<keyword evidence="1" id="KW-0479">Metal-binding</keyword>
<evidence type="ECO:0000256" key="2">
    <source>
        <dbReference type="ARBA" id="ARBA00022737"/>
    </source>
</evidence>
<dbReference type="Pfam" id="PF13901">
    <property type="entry name" value="RH_dom"/>
    <property type="match status" value="1"/>
</dbReference>
<comment type="caution">
    <text evidence="7">The sequence shown here is derived from an EMBL/GenBank/DDBJ whole genome shotgun (WGS) entry which is preliminary data.</text>
</comment>
<evidence type="ECO:0000313" key="8">
    <source>
        <dbReference type="Proteomes" id="UP001141806"/>
    </source>
</evidence>
<dbReference type="SMART" id="SM01175">
    <property type="entry name" value="DUF4206"/>
    <property type="match status" value="1"/>
</dbReference>
<dbReference type="InterPro" id="IPR051366">
    <property type="entry name" value="DEF8"/>
</dbReference>
<evidence type="ECO:0000256" key="4">
    <source>
        <dbReference type="ARBA" id="ARBA00022833"/>
    </source>
</evidence>
<reference evidence="7" key="1">
    <citation type="journal article" date="2023" name="Plant J.">
        <title>The genome of the king protea, Protea cynaroides.</title>
        <authorList>
            <person name="Chang J."/>
            <person name="Duong T.A."/>
            <person name="Schoeman C."/>
            <person name="Ma X."/>
            <person name="Roodt D."/>
            <person name="Barker N."/>
            <person name="Li Z."/>
            <person name="Van de Peer Y."/>
            <person name="Mizrachi E."/>
        </authorList>
    </citation>
    <scope>NUCLEOTIDE SEQUENCE</scope>
    <source>
        <tissue evidence="7">Young leaves</tissue>
    </source>
</reference>
<dbReference type="PROSITE" id="PS50195">
    <property type="entry name" value="PX"/>
    <property type="match status" value="1"/>
</dbReference>
<dbReference type="GO" id="GO:0016020">
    <property type="term" value="C:membrane"/>
    <property type="evidence" value="ECO:0007669"/>
    <property type="project" value="UniProtKB-ARBA"/>
</dbReference>
<dbReference type="SUPFAM" id="SSF64268">
    <property type="entry name" value="PX domain"/>
    <property type="match status" value="1"/>
</dbReference>
<evidence type="ECO:0000313" key="7">
    <source>
        <dbReference type="EMBL" id="KAJ4960916.1"/>
    </source>
</evidence>
<dbReference type="PANTHER" id="PTHR12326">
    <property type="entry name" value="PLECKSTRIN HOMOLOGY DOMAIN CONTAINING PROTEIN"/>
    <property type="match status" value="1"/>
</dbReference>
<feature type="compositionally biased region" description="Basic and acidic residues" evidence="5">
    <location>
        <begin position="625"/>
        <end position="638"/>
    </location>
</feature>
<dbReference type="InterPro" id="IPR001683">
    <property type="entry name" value="PX_dom"/>
</dbReference>
<keyword evidence="2" id="KW-0677">Repeat</keyword>
<feature type="region of interest" description="Disordered" evidence="5">
    <location>
        <begin position="563"/>
        <end position="647"/>
    </location>
</feature>
<feature type="compositionally biased region" description="Polar residues" evidence="5">
    <location>
        <begin position="573"/>
        <end position="582"/>
    </location>
</feature>
<feature type="region of interest" description="Disordered" evidence="5">
    <location>
        <begin position="1"/>
        <end position="39"/>
    </location>
</feature>
<keyword evidence="4" id="KW-0862">Zinc</keyword>
<dbReference type="OrthoDB" id="1918044at2759"/>
<name>A0A9Q0K2P4_9MAGN</name>
<evidence type="ECO:0000259" key="6">
    <source>
        <dbReference type="PROSITE" id="PS50195"/>
    </source>
</evidence>
<gene>
    <name evidence="7" type="ORF">NE237_020826</name>
</gene>
<dbReference type="Gene3D" id="3.30.1520.10">
    <property type="entry name" value="Phox-like domain"/>
    <property type="match status" value="1"/>
</dbReference>
<keyword evidence="8" id="KW-1185">Reference proteome</keyword>
<dbReference type="InterPro" id="IPR025258">
    <property type="entry name" value="RH_dom"/>
</dbReference>
<sequence length="1456" mass="159129">MINGEEVQEISSDVPSPDPLDEFLPWVGPKSDAGDASPGLSDCSSCGEPEFERYCSANSVMGKASLCSSLGTCNEFLDSDLGSVKSLGFGEDRVLEIFGFGARFPKNSGDRGRASFGSSDSSSDGKVKSCKEKGNVGISVSAMERSVLPGINKQSKSLPGLEDNSSIGVICLENNVENLTTRNVNDILPKDDCDEDYAEGSMLKGHTDRGLLPGSAEHNPLEEIITVHGDKEMFSNFAIVNASNILQSRENSPSSVSFCGENFIKPGHNDVVQSHGLTSASRVSVDGMEVGKFTVADEETSARYEHSDDESLSVDYGTDDEQSIGLGDRTNLRYYHKGKTDDVNPLLINSAVAFGSDDWDNFEQEAEESSLTAVLLDKTQKRQQEHVETDRNFLSSIPGDDSGSPIFGVSNQLENTEEIHVYSCQVQATNKSTKYLESCSVSKVLTFPDLSMQKAPPGVDLNIIDGTTETELQYINDKQLSRLEDKCEVLKGELLGISDPQPQLVPVSNIAVGQLCYIAKETPQDNVAEDLQNHVKDVFPPMVENDQILLKRIVTDSSAPKDLGEEHVASNEPGENSPSSVASCGDNFTKPGLNDVIQSQESTSASGVSVDGKEVENFTGADEETSIRYENSDDERSSVDYGTDDEQSIGLSDRINIRYSHKGKTDDENPLLINSAVAFGSDDWDKFEQEAEESSLAAVLLDETQVLQLEHVGTEGKILSSTPGTNSGSPFFGVPEQVENVEEILINSCQVQATNKSTEFLESCSVSNVLTLQDLSMQKAPAGIGLNIMGGTAETDLQYIIDKEMSSLNKNEISEGDLLGISEPQLQLDPLSNTAVGQLCSIATETPQDNVGGDLQNDVKNAPPPMVENDKEIFLKRLVTDFSVSKDLSEEHMASNEAENLELNEFYDEVVHEMEEILLDSGESSGARFTKGNRAFQSQPPTPFRDGSLTASTSGTDDAYPLVQQPLKIDGIEVVGAKQKKGEVSLGERLVGVKEYTVYRLRVRSGKDQWDVERRYRDFVSLYRQLKIFFADRGQVLPSPWLDVERESRRIFGNASADVVTQRSALVHDCLKSIRHYGFSFSGSSPLIWFLSPQNSISNSSVFDTLVPHSPSAYGGETSTQVISTLGKTISLMVEVPPHKSMKQLLEAQHYSCAGCHRYFNEGKTLMKEFVGTLGWGKPRLCEYTAQLFCASCHTNDTAILPARVLHFWDFTQYLVSQLAKSYLESIYDQPMLCVSAVNPFLFSKVPTLLHIMGIRKKIGAMLPYVHCPFQRSIYRGLGSRRYLVESNDFFALRDLVDLSKGAFAALPVMVENVSKKISEHITEQCLICCDVGVPCGARQACEDPSAFIFPFQEVVVERCRSCESVFHESCFKKLRSCPCGIDLEVEHQGGPTDTVACKASDEADGPLDLSARKQTSGSTMGFLTGLFSRMGSEKTLGPRDNSTVILMGSLPSNSL</sequence>
<evidence type="ECO:0000256" key="1">
    <source>
        <dbReference type="ARBA" id="ARBA00022723"/>
    </source>
</evidence>
<dbReference type="Pfam" id="PF00787">
    <property type="entry name" value="PX"/>
    <property type="match status" value="1"/>
</dbReference>
<feature type="domain" description="PX" evidence="6">
    <location>
        <begin position="977"/>
        <end position="1098"/>
    </location>
</feature>
<dbReference type="CDD" id="cd06093">
    <property type="entry name" value="PX_domain"/>
    <property type="match status" value="1"/>
</dbReference>
<dbReference type="InterPro" id="IPR036871">
    <property type="entry name" value="PX_dom_sf"/>
</dbReference>
<evidence type="ECO:0000256" key="5">
    <source>
        <dbReference type="SAM" id="MobiDB-lite"/>
    </source>
</evidence>
<protein>
    <recommendedName>
        <fullName evidence="6">PX domain-containing protein</fullName>
    </recommendedName>
</protein>
<proteinExistence type="predicted"/>